<reference evidence="2 3" key="1">
    <citation type="submission" date="2017-12" db="EMBL/GenBank/DDBJ databases">
        <title>Hemimetabolous genomes reveal molecular basis of termite eusociality.</title>
        <authorList>
            <person name="Harrison M.C."/>
            <person name="Jongepier E."/>
            <person name="Robertson H.M."/>
            <person name="Arning N."/>
            <person name="Bitard-Feildel T."/>
            <person name="Chao H."/>
            <person name="Childers C.P."/>
            <person name="Dinh H."/>
            <person name="Doddapaneni H."/>
            <person name="Dugan S."/>
            <person name="Gowin J."/>
            <person name="Greiner C."/>
            <person name="Han Y."/>
            <person name="Hu H."/>
            <person name="Hughes D.S.T."/>
            <person name="Huylmans A.-K."/>
            <person name="Kemena C."/>
            <person name="Kremer L.P.M."/>
            <person name="Lee S.L."/>
            <person name="Lopez-Ezquerra A."/>
            <person name="Mallet L."/>
            <person name="Monroy-Kuhn J.M."/>
            <person name="Moser A."/>
            <person name="Murali S.C."/>
            <person name="Muzny D.M."/>
            <person name="Otani S."/>
            <person name="Piulachs M.-D."/>
            <person name="Poelchau M."/>
            <person name="Qu J."/>
            <person name="Schaub F."/>
            <person name="Wada-Katsumata A."/>
            <person name="Worley K.C."/>
            <person name="Xie Q."/>
            <person name="Ylla G."/>
            <person name="Poulsen M."/>
            <person name="Gibbs R.A."/>
            <person name="Schal C."/>
            <person name="Richards S."/>
            <person name="Belles X."/>
            <person name="Korb J."/>
            <person name="Bornberg-Bauer E."/>
        </authorList>
    </citation>
    <scope>NUCLEOTIDE SEQUENCE [LARGE SCALE GENOMIC DNA]</scope>
    <source>
        <tissue evidence="2">Whole body</tissue>
    </source>
</reference>
<accession>A0A2J7Q8S6</accession>
<evidence type="ECO:0000313" key="2">
    <source>
        <dbReference type="EMBL" id="PNF24988.1"/>
    </source>
</evidence>
<name>A0A2J7Q8S6_9NEOP</name>
<evidence type="ECO:0000313" key="3">
    <source>
        <dbReference type="Proteomes" id="UP000235965"/>
    </source>
</evidence>
<dbReference type="EMBL" id="NEVH01016947">
    <property type="protein sequence ID" value="PNF24988.1"/>
    <property type="molecule type" value="Genomic_DNA"/>
</dbReference>
<evidence type="ECO:0000256" key="1">
    <source>
        <dbReference type="SAM" id="MobiDB-lite"/>
    </source>
</evidence>
<gene>
    <name evidence="2" type="ORF">B7P43_G08360</name>
</gene>
<comment type="caution">
    <text evidence="2">The sequence shown here is derived from an EMBL/GenBank/DDBJ whole genome shotgun (WGS) entry which is preliminary data.</text>
</comment>
<protein>
    <submittedName>
        <fullName evidence="2">Uncharacterized protein</fullName>
    </submittedName>
</protein>
<keyword evidence="3" id="KW-1185">Reference proteome</keyword>
<proteinExistence type="predicted"/>
<sequence length="108" mass="12048">MEEREMGPELGLVPKMTDRQPQRDKLPCESGMADKAKRQEGVPFCSGDTRRDRYLPGKTGRTPKDSPPCESSMVQGKLGRKEQHQEQSGVRILERMDALEETTGATAT</sequence>
<dbReference type="Proteomes" id="UP000235965">
    <property type="component" value="Unassembled WGS sequence"/>
</dbReference>
<dbReference type="InParanoid" id="A0A2J7Q8S6"/>
<feature type="compositionally biased region" description="Basic and acidic residues" evidence="1">
    <location>
        <begin position="16"/>
        <end position="40"/>
    </location>
</feature>
<dbReference type="AlphaFoldDB" id="A0A2J7Q8S6"/>
<feature type="region of interest" description="Disordered" evidence="1">
    <location>
        <begin position="1"/>
        <end position="108"/>
    </location>
</feature>
<organism evidence="2 3">
    <name type="scientific">Cryptotermes secundus</name>
    <dbReference type="NCBI Taxonomy" id="105785"/>
    <lineage>
        <taxon>Eukaryota</taxon>
        <taxon>Metazoa</taxon>
        <taxon>Ecdysozoa</taxon>
        <taxon>Arthropoda</taxon>
        <taxon>Hexapoda</taxon>
        <taxon>Insecta</taxon>
        <taxon>Pterygota</taxon>
        <taxon>Neoptera</taxon>
        <taxon>Polyneoptera</taxon>
        <taxon>Dictyoptera</taxon>
        <taxon>Blattodea</taxon>
        <taxon>Blattoidea</taxon>
        <taxon>Termitoidae</taxon>
        <taxon>Kalotermitidae</taxon>
        <taxon>Cryptotermitinae</taxon>
        <taxon>Cryptotermes</taxon>
    </lineage>
</organism>